<proteinExistence type="predicted"/>
<dbReference type="PANTHER" id="PTHR36736:SF1">
    <property type="entry name" value="OS03G0100030 PROTEIN"/>
    <property type="match status" value="1"/>
</dbReference>
<sequence>MAVAGKWICSIADIDETGGLQQSLEAVIDGLGYASPPIIALLFILMGGGLYSCRRRG</sequence>
<name>A0A2I0WJT8_9ASPA</name>
<feature type="transmembrane region" description="Helical" evidence="1">
    <location>
        <begin position="33"/>
        <end position="53"/>
    </location>
</feature>
<evidence type="ECO:0000256" key="1">
    <source>
        <dbReference type="SAM" id="Phobius"/>
    </source>
</evidence>
<reference evidence="2 3" key="1">
    <citation type="journal article" date="2016" name="Sci. Rep.">
        <title>The Dendrobium catenatum Lindl. genome sequence provides insights into polysaccharide synthase, floral development and adaptive evolution.</title>
        <authorList>
            <person name="Zhang G.Q."/>
            <person name="Xu Q."/>
            <person name="Bian C."/>
            <person name="Tsai W.C."/>
            <person name="Yeh C.M."/>
            <person name="Liu K.W."/>
            <person name="Yoshida K."/>
            <person name="Zhang L.S."/>
            <person name="Chang S.B."/>
            <person name="Chen F."/>
            <person name="Shi Y."/>
            <person name="Su Y.Y."/>
            <person name="Zhang Y.Q."/>
            <person name="Chen L.J."/>
            <person name="Yin Y."/>
            <person name="Lin M."/>
            <person name="Huang H."/>
            <person name="Deng H."/>
            <person name="Wang Z.W."/>
            <person name="Zhu S.L."/>
            <person name="Zhao X."/>
            <person name="Deng C."/>
            <person name="Niu S.C."/>
            <person name="Huang J."/>
            <person name="Wang M."/>
            <person name="Liu G.H."/>
            <person name="Yang H.J."/>
            <person name="Xiao X.J."/>
            <person name="Hsiao Y.Y."/>
            <person name="Wu W.L."/>
            <person name="Chen Y.Y."/>
            <person name="Mitsuda N."/>
            <person name="Ohme-Takagi M."/>
            <person name="Luo Y.B."/>
            <person name="Van de Peer Y."/>
            <person name="Liu Z.J."/>
        </authorList>
    </citation>
    <scope>NUCLEOTIDE SEQUENCE [LARGE SCALE GENOMIC DNA]</scope>
    <source>
        <tissue evidence="2">The whole plant</tissue>
    </source>
</reference>
<dbReference type="EMBL" id="KZ502564">
    <property type="protein sequence ID" value="PKU75922.1"/>
    <property type="molecule type" value="Genomic_DNA"/>
</dbReference>
<protein>
    <submittedName>
        <fullName evidence="2">Uncharacterized protein</fullName>
    </submittedName>
</protein>
<evidence type="ECO:0000313" key="2">
    <source>
        <dbReference type="EMBL" id="PKU75922.1"/>
    </source>
</evidence>
<dbReference type="Proteomes" id="UP000233837">
    <property type="component" value="Unassembled WGS sequence"/>
</dbReference>
<accession>A0A2I0WJT8</accession>
<dbReference type="AlphaFoldDB" id="A0A2I0WJT8"/>
<reference evidence="2 3" key="2">
    <citation type="journal article" date="2017" name="Nature">
        <title>The Apostasia genome and the evolution of orchids.</title>
        <authorList>
            <person name="Zhang G.Q."/>
            <person name="Liu K.W."/>
            <person name="Li Z."/>
            <person name="Lohaus R."/>
            <person name="Hsiao Y.Y."/>
            <person name="Niu S.C."/>
            <person name="Wang J.Y."/>
            <person name="Lin Y.C."/>
            <person name="Xu Q."/>
            <person name="Chen L.J."/>
            <person name="Yoshida K."/>
            <person name="Fujiwara S."/>
            <person name="Wang Z.W."/>
            <person name="Zhang Y.Q."/>
            <person name="Mitsuda N."/>
            <person name="Wang M."/>
            <person name="Liu G.H."/>
            <person name="Pecoraro L."/>
            <person name="Huang H.X."/>
            <person name="Xiao X.J."/>
            <person name="Lin M."/>
            <person name="Wu X.Y."/>
            <person name="Wu W.L."/>
            <person name="Chen Y.Y."/>
            <person name="Chang S.B."/>
            <person name="Sakamoto S."/>
            <person name="Ohme-Takagi M."/>
            <person name="Yagi M."/>
            <person name="Zeng S.J."/>
            <person name="Shen C.Y."/>
            <person name="Yeh C.M."/>
            <person name="Luo Y.B."/>
            <person name="Tsai W.C."/>
            <person name="Van de Peer Y."/>
            <person name="Liu Z.J."/>
        </authorList>
    </citation>
    <scope>NUCLEOTIDE SEQUENCE [LARGE SCALE GENOMIC DNA]</scope>
    <source>
        <tissue evidence="2">The whole plant</tissue>
    </source>
</reference>
<keyword evidence="1" id="KW-0812">Transmembrane</keyword>
<keyword evidence="1" id="KW-0472">Membrane</keyword>
<organism evidence="2 3">
    <name type="scientific">Dendrobium catenatum</name>
    <dbReference type="NCBI Taxonomy" id="906689"/>
    <lineage>
        <taxon>Eukaryota</taxon>
        <taxon>Viridiplantae</taxon>
        <taxon>Streptophyta</taxon>
        <taxon>Embryophyta</taxon>
        <taxon>Tracheophyta</taxon>
        <taxon>Spermatophyta</taxon>
        <taxon>Magnoliopsida</taxon>
        <taxon>Liliopsida</taxon>
        <taxon>Asparagales</taxon>
        <taxon>Orchidaceae</taxon>
        <taxon>Epidendroideae</taxon>
        <taxon>Malaxideae</taxon>
        <taxon>Dendrobiinae</taxon>
        <taxon>Dendrobium</taxon>
    </lineage>
</organism>
<gene>
    <name evidence="2" type="ORF">MA16_Dca005969</name>
</gene>
<keyword evidence="3" id="KW-1185">Reference proteome</keyword>
<keyword evidence="1" id="KW-1133">Transmembrane helix</keyword>
<evidence type="ECO:0000313" key="3">
    <source>
        <dbReference type="Proteomes" id="UP000233837"/>
    </source>
</evidence>
<dbReference type="PANTHER" id="PTHR36736">
    <property type="entry name" value="OS03G0100030 PROTEIN"/>
    <property type="match status" value="1"/>
</dbReference>